<dbReference type="PANTHER" id="PTHR40396">
    <property type="entry name" value="ATPASE-LIKE PROTEIN"/>
    <property type="match status" value="1"/>
</dbReference>
<organism evidence="2 3">
    <name type="scientific">Paludisphaera borealis</name>
    <dbReference type="NCBI Taxonomy" id="1387353"/>
    <lineage>
        <taxon>Bacteria</taxon>
        <taxon>Pseudomonadati</taxon>
        <taxon>Planctomycetota</taxon>
        <taxon>Planctomycetia</taxon>
        <taxon>Isosphaerales</taxon>
        <taxon>Isosphaeraceae</taxon>
        <taxon>Paludisphaera</taxon>
    </lineage>
</organism>
<dbReference type="InterPro" id="IPR003959">
    <property type="entry name" value="ATPase_AAA_core"/>
</dbReference>
<evidence type="ECO:0000313" key="2">
    <source>
        <dbReference type="EMBL" id="APW61121.1"/>
    </source>
</evidence>
<accession>A0A1U7CQC2</accession>
<evidence type="ECO:0000259" key="1">
    <source>
        <dbReference type="Pfam" id="PF13304"/>
    </source>
</evidence>
<sequence>MLINFTVEYYRSFGTEQTLNMLATSLKDHPGHCVQIPATDKSVLQTGVIYGANASGKSNLIRAMLFAQQLILGRTTLKALAQSRFRFVKEEKPASFEFRFLANGQVFVYGFTTTHETIIEEWLDASSNTGRETNVFTRQKETIDIGRLRSLAEDVAISRKALRALKDLGVRDDQLLLSKIVELPNQSRGKLLNRVAWWLSKCLTTVPAESHYAPLMDMIDVDEDFRRFCGTFLKNVGTGIDDLSIEKAKIDADKIPKQMLDHLQSPEGENTALLIGGPGVALELDADDPTKVIRKHLNAKHEVNNEDYSISFQEESDGTQRCLSLLPALYHLTQEPRVFIVDEIDRSLHPLLCHALLKLFLDECPGHYQQMIVTTHETHLLDLDLLRRDEIWFMEKDSQQQSRLSSLGDWKTRKDLRIEKGYLQGRFGGIPFIGHTKKLKDMIHCPANGIWNEEETTT</sequence>
<dbReference type="SUPFAM" id="SSF52540">
    <property type="entry name" value="P-loop containing nucleoside triphosphate hydrolases"/>
    <property type="match status" value="1"/>
</dbReference>
<dbReference type="OrthoDB" id="9809324at2"/>
<feature type="domain" description="ATPase AAA-type core" evidence="1">
    <location>
        <begin position="48"/>
        <end position="143"/>
    </location>
</feature>
<proteinExistence type="predicted"/>
<dbReference type="KEGG" id="pbor:BSF38_02625"/>
<gene>
    <name evidence="2" type="ORF">BSF38_02625</name>
</gene>
<dbReference type="PANTHER" id="PTHR40396:SF1">
    <property type="entry name" value="ATPASE AAA-TYPE CORE DOMAIN-CONTAINING PROTEIN"/>
    <property type="match status" value="1"/>
</dbReference>
<dbReference type="Gene3D" id="3.40.50.300">
    <property type="entry name" value="P-loop containing nucleotide triphosphate hydrolases"/>
    <property type="match status" value="1"/>
</dbReference>
<dbReference type="AlphaFoldDB" id="A0A1U7CQC2"/>
<evidence type="ECO:0000313" key="3">
    <source>
        <dbReference type="Proteomes" id="UP000186309"/>
    </source>
</evidence>
<protein>
    <recommendedName>
        <fullName evidence="1">ATPase AAA-type core domain-containing protein</fullName>
    </recommendedName>
</protein>
<name>A0A1U7CQC2_9BACT</name>
<keyword evidence="3" id="KW-1185">Reference proteome</keyword>
<dbReference type="EMBL" id="CP019082">
    <property type="protein sequence ID" value="APW61121.1"/>
    <property type="molecule type" value="Genomic_DNA"/>
</dbReference>
<dbReference type="Pfam" id="PF13304">
    <property type="entry name" value="AAA_21"/>
    <property type="match status" value="2"/>
</dbReference>
<dbReference type="RefSeq" id="WP_076346240.1">
    <property type="nucleotide sequence ID" value="NZ_CP019082.1"/>
</dbReference>
<dbReference type="InterPro" id="IPR027417">
    <property type="entry name" value="P-loop_NTPase"/>
</dbReference>
<dbReference type="STRING" id="1387353.BSF38_02625"/>
<dbReference type="GO" id="GO:0016887">
    <property type="term" value="F:ATP hydrolysis activity"/>
    <property type="evidence" value="ECO:0007669"/>
    <property type="project" value="InterPro"/>
</dbReference>
<reference evidence="3" key="1">
    <citation type="submission" date="2016-12" db="EMBL/GenBank/DDBJ databases">
        <title>Comparative genomics of four Isosphaeraceae planctomycetes: a common pool of plasmids and glycoside hydrolase genes.</title>
        <authorList>
            <person name="Ivanova A."/>
        </authorList>
    </citation>
    <scope>NUCLEOTIDE SEQUENCE [LARGE SCALE GENOMIC DNA]</scope>
    <source>
        <strain evidence="3">PX4</strain>
    </source>
</reference>
<feature type="domain" description="ATPase AAA-type core" evidence="1">
    <location>
        <begin position="226"/>
        <end position="382"/>
    </location>
</feature>
<dbReference type="Proteomes" id="UP000186309">
    <property type="component" value="Chromosome"/>
</dbReference>
<dbReference type="GO" id="GO:0005524">
    <property type="term" value="F:ATP binding"/>
    <property type="evidence" value="ECO:0007669"/>
    <property type="project" value="InterPro"/>
</dbReference>